<evidence type="ECO:0000313" key="7">
    <source>
        <dbReference type="Proteomes" id="UP000623467"/>
    </source>
</evidence>
<evidence type="ECO:0000256" key="3">
    <source>
        <dbReference type="RuleBase" id="RU363067"/>
    </source>
</evidence>
<keyword evidence="2 3" id="KW-0378">Hydrolase</keyword>
<comment type="similarity">
    <text evidence="3">Belongs to the cyclic nucleotide phosphodiesterase family.</text>
</comment>
<feature type="compositionally biased region" description="Basic and acidic residues" evidence="4">
    <location>
        <begin position="261"/>
        <end position="272"/>
    </location>
</feature>
<dbReference type="SUPFAM" id="SSF109604">
    <property type="entry name" value="HD-domain/PDEase-like"/>
    <property type="match status" value="1"/>
</dbReference>
<evidence type="ECO:0000256" key="4">
    <source>
        <dbReference type="SAM" id="MobiDB-lite"/>
    </source>
</evidence>
<feature type="region of interest" description="Disordered" evidence="4">
    <location>
        <begin position="367"/>
        <end position="404"/>
    </location>
</feature>
<feature type="compositionally biased region" description="Acidic residues" evidence="4">
    <location>
        <begin position="604"/>
        <end position="616"/>
    </location>
</feature>
<keyword evidence="7" id="KW-1185">Reference proteome</keyword>
<dbReference type="OrthoDB" id="546632at2759"/>
<evidence type="ECO:0000313" key="6">
    <source>
        <dbReference type="EMBL" id="KAF7351360.1"/>
    </source>
</evidence>
<feature type="region of interest" description="Disordered" evidence="4">
    <location>
        <begin position="218"/>
        <end position="285"/>
    </location>
</feature>
<dbReference type="InterPro" id="IPR002073">
    <property type="entry name" value="PDEase_catalytic_dom"/>
</dbReference>
<feature type="compositionally biased region" description="Polar residues" evidence="4">
    <location>
        <begin position="45"/>
        <end position="60"/>
    </location>
</feature>
<comment type="caution">
    <text evidence="6">The sequence shown here is derived from an EMBL/GenBank/DDBJ whole genome shotgun (WGS) entry which is preliminary data.</text>
</comment>
<name>A0A8H6XZT2_9AGAR</name>
<dbReference type="EMBL" id="JACAZH010000013">
    <property type="protein sequence ID" value="KAF7351360.1"/>
    <property type="molecule type" value="Genomic_DNA"/>
</dbReference>
<proteinExistence type="inferred from homology"/>
<feature type="compositionally biased region" description="Low complexity" evidence="4">
    <location>
        <begin position="367"/>
        <end position="385"/>
    </location>
</feature>
<comment type="cofactor">
    <cofactor evidence="3">
        <name>a divalent metal cation</name>
        <dbReference type="ChEBI" id="CHEBI:60240"/>
    </cofactor>
    <text evidence="3">Binds 2 divalent metal cations per subunit. Site 1 may preferentially bind zinc ions, while site 2 has a preference for magnesium and/or manganese ions.</text>
</comment>
<keyword evidence="1 3" id="KW-0479">Metal-binding</keyword>
<evidence type="ECO:0000259" key="5">
    <source>
        <dbReference type="PROSITE" id="PS51845"/>
    </source>
</evidence>
<feature type="domain" description="PDEase" evidence="5">
    <location>
        <begin position="102"/>
        <end position="568"/>
    </location>
</feature>
<dbReference type="AlphaFoldDB" id="A0A8H6XZT2"/>
<dbReference type="Gene3D" id="1.10.1300.10">
    <property type="entry name" value="3'5'-cyclic nucleotide phosphodiesterase, catalytic domain"/>
    <property type="match status" value="1"/>
</dbReference>
<evidence type="ECO:0000256" key="2">
    <source>
        <dbReference type="ARBA" id="ARBA00022801"/>
    </source>
</evidence>
<dbReference type="Pfam" id="PF00233">
    <property type="entry name" value="PDEase_I"/>
    <property type="match status" value="2"/>
</dbReference>
<feature type="compositionally biased region" description="Basic and acidic residues" evidence="4">
    <location>
        <begin position="386"/>
        <end position="402"/>
    </location>
</feature>
<feature type="region of interest" description="Disordered" evidence="4">
    <location>
        <begin position="1"/>
        <end position="21"/>
    </location>
</feature>
<dbReference type="SMART" id="SM00471">
    <property type="entry name" value="HDc"/>
    <property type="match status" value="1"/>
</dbReference>
<evidence type="ECO:0000256" key="1">
    <source>
        <dbReference type="ARBA" id="ARBA00022723"/>
    </source>
</evidence>
<dbReference type="PROSITE" id="PS00126">
    <property type="entry name" value="PDEASE_I_1"/>
    <property type="match status" value="1"/>
</dbReference>
<dbReference type="GO" id="GO:0046872">
    <property type="term" value="F:metal ion binding"/>
    <property type="evidence" value="ECO:0007669"/>
    <property type="project" value="UniProtKB-KW"/>
</dbReference>
<dbReference type="InterPro" id="IPR023174">
    <property type="entry name" value="PDEase_CS"/>
</dbReference>
<organism evidence="6 7">
    <name type="scientific">Mycena sanguinolenta</name>
    <dbReference type="NCBI Taxonomy" id="230812"/>
    <lineage>
        <taxon>Eukaryota</taxon>
        <taxon>Fungi</taxon>
        <taxon>Dikarya</taxon>
        <taxon>Basidiomycota</taxon>
        <taxon>Agaricomycotina</taxon>
        <taxon>Agaricomycetes</taxon>
        <taxon>Agaricomycetidae</taxon>
        <taxon>Agaricales</taxon>
        <taxon>Marasmiineae</taxon>
        <taxon>Mycenaceae</taxon>
        <taxon>Mycena</taxon>
    </lineage>
</organism>
<dbReference type="GO" id="GO:0007165">
    <property type="term" value="P:signal transduction"/>
    <property type="evidence" value="ECO:0007669"/>
    <property type="project" value="InterPro"/>
</dbReference>
<dbReference type="InterPro" id="IPR036971">
    <property type="entry name" value="PDEase_catalytic_dom_sf"/>
</dbReference>
<dbReference type="Proteomes" id="UP000623467">
    <property type="component" value="Unassembled WGS sequence"/>
</dbReference>
<gene>
    <name evidence="6" type="ORF">MSAN_01567500</name>
</gene>
<reference evidence="6" key="1">
    <citation type="submission" date="2020-05" db="EMBL/GenBank/DDBJ databases">
        <title>Mycena genomes resolve the evolution of fungal bioluminescence.</title>
        <authorList>
            <person name="Tsai I.J."/>
        </authorList>
    </citation>
    <scope>NUCLEOTIDE SEQUENCE</scope>
    <source>
        <strain evidence="6">160909Yilan</strain>
    </source>
</reference>
<dbReference type="PROSITE" id="PS51845">
    <property type="entry name" value="PDEASE_I_2"/>
    <property type="match status" value="1"/>
</dbReference>
<feature type="region of interest" description="Disordered" evidence="4">
    <location>
        <begin position="579"/>
        <end position="622"/>
    </location>
</feature>
<dbReference type="GO" id="GO:0004114">
    <property type="term" value="F:3',5'-cyclic-nucleotide phosphodiesterase activity"/>
    <property type="evidence" value="ECO:0007669"/>
    <property type="project" value="InterPro"/>
</dbReference>
<accession>A0A8H6XZT2</accession>
<feature type="region of interest" description="Disordered" evidence="4">
    <location>
        <begin position="45"/>
        <end position="69"/>
    </location>
</feature>
<sequence length="700" mass="75491">MCGHTSLLSPPAPSSRAGRRRSADIGGLCLATKSAAYLASLDNTSTPGATESDSAASWDSQGAGKGWLGHSEGEQIGTRFAELLSDMYTETLNAVNEHAASCPPDLPPSTRAHLISQLSGWNFEPSALPDEDHVAACAVLLFEALFRIVGMREAVGVDVAQIPPFIAHLRAIYRTQNSYHNFAHALDVLQATYSYLRAAEMVPPVEILLSRAERASVKEKKGGAGKKGKGRGPAEVGEGTGTGGAPSPQAECGQDQVDAGEQEHVDAGKQESNDEEPDEMWLPPRAFDSGPLVTVLGREELFVLAVAAIGHDVGHPGFTNLFMANAAAPLSAVFDGQSPLEQLHCALLMRVMRAHGMGALLDGTVPSSAYSSTSASSSGTGSARGENTKKENERKEEKESKTRGKRVRRLLADVVLATDMRVHGAFMERYEGLLASEAARDSKGTSTSTDGTDEKESLEYRRTTLCQGIIKCADISNPSRPYYISKHWAKLLLREWNAQAALERHHRLPATVEASGHPLREAHSQMFFIPAFVKPLLDLVVRGVPEMKPYAAQCDFNLALWKARLSILQCRRANEIEAEKDGKDTTQNDTNDKNENDTTNNDRDNDDSNNVEEEDDPRPRYVGAFPLALPPSHFGGHFSWSSTTSSAPASPPPWAGLAPAVELLDGEWPGAAAAFVVVYVQLQHGRGREEAGARAVELFI</sequence>
<dbReference type="InterPro" id="IPR003607">
    <property type="entry name" value="HD/PDEase_dom"/>
</dbReference>
<protein>
    <recommendedName>
        <fullName evidence="3">Phosphodiesterase</fullName>
        <ecNumber evidence="3">3.1.4.-</ecNumber>
    </recommendedName>
</protein>
<dbReference type="PANTHER" id="PTHR11347">
    <property type="entry name" value="CYCLIC NUCLEOTIDE PHOSPHODIESTERASE"/>
    <property type="match status" value="1"/>
</dbReference>
<dbReference type="EC" id="3.1.4.-" evidence="3"/>
<feature type="compositionally biased region" description="Basic and acidic residues" evidence="4">
    <location>
        <begin position="579"/>
        <end position="603"/>
    </location>
</feature>